<organism evidence="1 2">
    <name type="scientific">Tepidimonas charontis</name>
    <dbReference type="NCBI Taxonomy" id="2267262"/>
    <lineage>
        <taxon>Bacteria</taxon>
        <taxon>Pseudomonadati</taxon>
        <taxon>Pseudomonadota</taxon>
        <taxon>Betaproteobacteria</taxon>
        <taxon>Burkholderiales</taxon>
        <taxon>Tepidimonas</taxon>
    </lineage>
</organism>
<dbReference type="Proteomes" id="UP000318294">
    <property type="component" value="Unassembled WGS sequence"/>
</dbReference>
<comment type="caution">
    <text evidence="1">The sequence shown here is derived from an EMBL/GenBank/DDBJ whole genome shotgun (WGS) entry which is preliminary data.</text>
</comment>
<evidence type="ECO:0000313" key="2">
    <source>
        <dbReference type="Proteomes" id="UP000318294"/>
    </source>
</evidence>
<accession>A0A554XJG0</accession>
<evidence type="ECO:0000313" key="1">
    <source>
        <dbReference type="EMBL" id="TSE35961.1"/>
    </source>
</evidence>
<reference evidence="1 2" key="1">
    <citation type="submission" date="2019-07" db="EMBL/GenBank/DDBJ databases">
        <title>Tepidimonas charontis SPSP-6 draft genome.</title>
        <authorList>
            <person name="Da Costa M.S."/>
            <person name="Froufe H.J.C."/>
            <person name="Egas C."/>
            <person name="Albuquerque L."/>
        </authorList>
    </citation>
    <scope>NUCLEOTIDE SEQUENCE [LARGE SCALE GENOMIC DNA]</scope>
    <source>
        <strain evidence="1 2">SPSP-6</strain>
    </source>
</reference>
<dbReference type="EMBL" id="VJON01000003">
    <property type="protein sequence ID" value="TSE35961.1"/>
    <property type="molecule type" value="Genomic_DNA"/>
</dbReference>
<keyword evidence="2" id="KW-1185">Reference proteome</keyword>
<name>A0A554XJG0_9BURK</name>
<protein>
    <submittedName>
        <fullName evidence="1">Uncharacterized protein</fullName>
    </submittedName>
</protein>
<gene>
    <name evidence="1" type="ORF">Tchar_00316</name>
</gene>
<sequence>MRMDPFYAFAAYPTQTLAEQTVLTLVDAEVDSAMERTRAYRQLAMIDFAKATLVWPAKLGVLRVL</sequence>
<dbReference type="AlphaFoldDB" id="A0A554XJG0"/>
<proteinExistence type="predicted"/>